<accession>K0RY03</accession>
<reference evidence="3 4" key="1">
    <citation type="journal article" date="2012" name="Genome Biol.">
        <title>Genome and low-iron response of an oceanic diatom adapted to chronic iron limitation.</title>
        <authorList>
            <person name="Lommer M."/>
            <person name="Specht M."/>
            <person name="Roy A.S."/>
            <person name="Kraemer L."/>
            <person name="Andreson R."/>
            <person name="Gutowska M.A."/>
            <person name="Wolf J."/>
            <person name="Bergner S.V."/>
            <person name="Schilhabel M.B."/>
            <person name="Klostermeier U.C."/>
            <person name="Beiko R.G."/>
            <person name="Rosenstiel P."/>
            <person name="Hippler M."/>
            <person name="Laroche J."/>
        </authorList>
    </citation>
    <scope>NUCLEOTIDE SEQUENCE [LARGE SCALE GENOMIC DNA]</scope>
    <source>
        <strain evidence="3 4">CCMP1005</strain>
    </source>
</reference>
<protein>
    <submittedName>
        <fullName evidence="3">Uncharacterized protein</fullName>
    </submittedName>
</protein>
<evidence type="ECO:0000313" key="3">
    <source>
        <dbReference type="EMBL" id="EJK57359.1"/>
    </source>
</evidence>
<dbReference type="OrthoDB" id="39124at2759"/>
<comment type="caution">
    <text evidence="3">The sequence shown here is derived from an EMBL/GenBank/DDBJ whole genome shotgun (WGS) entry which is preliminary data.</text>
</comment>
<dbReference type="AlphaFoldDB" id="K0RY03"/>
<dbReference type="SUPFAM" id="SSF51126">
    <property type="entry name" value="Pectin lyase-like"/>
    <property type="match status" value="1"/>
</dbReference>
<keyword evidence="4" id="KW-1185">Reference proteome</keyword>
<evidence type="ECO:0000313" key="4">
    <source>
        <dbReference type="Proteomes" id="UP000266841"/>
    </source>
</evidence>
<feature type="region of interest" description="Disordered" evidence="1">
    <location>
        <begin position="1"/>
        <end position="33"/>
    </location>
</feature>
<gene>
    <name evidence="3" type="ORF">THAOC_22606</name>
</gene>
<name>K0RY03_THAOC</name>
<dbReference type="Proteomes" id="UP000266841">
    <property type="component" value="Unassembled WGS sequence"/>
</dbReference>
<dbReference type="EMBL" id="AGNL01028461">
    <property type="protein sequence ID" value="EJK57359.1"/>
    <property type="molecule type" value="Genomic_DNA"/>
</dbReference>
<keyword evidence="2" id="KW-1133">Transmembrane helix</keyword>
<feature type="compositionally biased region" description="Basic residues" evidence="1">
    <location>
        <begin position="1"/>
        <end position="18"/>
    </location>
</feature>
<evidence type="ECO:0000256" key="2">
    <source>
        <dbReference type="SAM" id="Phobius"/>
    </source>
</evidence>
<keyword evidence="2" id="KW-0472">Membrane</keyword>
<organism evidence="3 4">
    <name type="scientific">Thalassiosira oceanica</name>
    <name type="common">Marine diatom</name>
    <dbReference type="NCBI Taxonomy" id="159749"/>
    <lineage>
        <taxon>Eukaryota</taxon>
        <taxon>Sar</taxon>
        <taxon>Stramenopiles</taxon>
        <taxon>Ochrophyta</taxon>
        <taxon>Bacillariophyta</taxon>
        <taxon>Coscinodiscophyceae</taxon>
        <taxon>Thalassiosirophycidae</taxon>
        <taxon>Thalassiosirales</taxon>
        <taxon>Thalassiosiraceae</taxon>
        <taxon>Thalassiosira</taxon>
    </lineage>
</organism>
<dbReference type="eggNOG" id="ENOG502SSKG">
    <property type="taxonomic scope" value="Eukaryota"/>
</dbReference>
<proteinExistence type="predicted"/>
<feature type="transmembrane region" description="Helical" evidence="2">
    <location>
        <begin position="61"/>
        <end position="81"/>
    </location>
</feature>
<keyword evidence="2" id="KW-0812">Transmembrane</keyword>
<dbReference type="OMA" id="FGPHAKN"/>
<dbReference type="InterPro" id="IPR011050">
    <property type="entry name" value="Pectin_lyase_fold/virulence"/>
</dbReference>
<sequence length="416" mass="46880">MGGKKKNSSNHQQRSNRNKQHDESKSQKQTQHQNLQVIEDEDEMDFCQRFFGDVLFSNLNVSLLFLTATFLPMLVWIPHFLKEYRRLRHLQNIEEERQLRIDEARLGVQKMQYDSLNGNNADDITILQDGVPPLKFPDLLDDQQDDKHTAKILPSLCSDRETWGFDNWFTLRDAISEANAISAEDFLRWNEYLVLSAKNKSLEPPTYSPPEPFILCPGAILNQKSPYGSILSPYYWASWFTFLLPQNSGRSKSKNKLSPIFINAEDIIIECVMCTVDLPGTHFSFGPHAKNVLIKGITFRGATTSSLTFHHHGADVALEDCYWLYNSGGQVNNRNQNDGNSNSGGSTTTAGAVADLNSTSTVTFFRCVIDDNKQTPKRTTTGAGVANVPGMNPLQVMLVTIRAAMLHRVVSQFEIS</sequence>
<evidence type="ECO:0000256" key="1">
    <source>
        <dbReference type="SAM" id="MobiDB-lite"/>
    </source>
</evidence>